<protein>
    <submittedName>
        <fullName evidence="1">Uncharacterized protein</fullName>
    </submittedName>
</protein>
<organism evidence="1 2">
    <name type="scientific">Mannheimia haemolytica</name>
    <name type="common">Pasteurella haemolytica</name>
    <dbReference type="NCBI Taxonomy" id="75985"/>
    <lineage>
        <taxon>Bacteria</taxon>
        <taxon>Pseudomonadati</taxon>
        <taxon>Pseudomonadota</taxon>
        <taxon>Gammaproteobacteria</taxon>
        <taxon>Pasteurellales</taxon>
        <taxon>Pasteurellaceae</taxon>
        <taxon>Mannheimia</taxon>
    </lineage>
</organism>
<name>A0A378NDR8_MANHA</name>
<dbReference type="EMBL" id="UGPN01000002">
    <property type="protein sequence ID" value="STY64118.1"/>
    <property type="molecule type" value="Genomic_DNA"/>
</dbReference>
<evidence type="ECO:0000313" key="1">
    <source>
        <dbReference type="EMBL" id="STY64118.1"/>
    </source>
</evidence>
<sequence>MKEDKRAIVRASGKAREACQYMLDALNVAQLADKYDVLKKLLNKFAERHISRETYPFGHSVSLFFIKWRKAMTKSTEIPRGHDNWVITGRDNDGNGIKNVFFIILAVKPSNSFVENTTA</sequence>
<gene>
    <name evidence="1" type="ORF">NCTC10638_03293</name>
</gene>
<accession>A0A378NDR8</accession>
<evidence type="ECO:0000313" key="2">
    <source>
        <dbReference type="Proteomes" id="UP000254802"/>
    </source>
</evidence>
<proteinExistence type="predicted"/>
<reference evidence="1 2" key="1">
    <citation type="submission" date="2018-06" db="EMBL/GenBank/DDBJ databases">
        <authorList>
            <consortium name="Pathogen Informatics"/>
            <person name="Doyle S."/>
        </authorList>
    </citation>
    <scope>NUCLEOTIDE SEQUENCE [LARGE SCALE GENOMIC DNA]</scope>
    <source>
        <strain evidence="1 2">NCTC10638</strain>
    </source>
</reference>
<dbReference type="AlphaFoldDB" id="A0A378NDR8"/>
<dbReference type="Proteomes" id="UP000254802">
    <property type="component" value="Unassembled WGS sequence"/>
</dbReference>